<dbReference type="GO" id="GO:0052689">
    <property type="term" value="F:carboxylic ester hydrolase activity"/>
    <property type="evidence" value="ECO:0007669"/>
    <property type="project" value="UniProtKB-ARBA"/>
</dbReference>
<keyword evidence="4" id="KW-1185">Reference proteome</keyword>
<keyword evidence="1 3" id="KW-0378">Hydrolase</keyword>
<feature type="domain" description="Dienelactone hydrolase" evidence="2">
    <location>
        <begin position="102"/>
        <end position="287"/>
    </location>
</feature>
<dbReference type="Proteomes" id="UP000267418">
    <property type="component" value="Unassembled WGS sequence"/>
</dbReference>
<dbReference type="InterPro" id="IPR029058">
    <property type="entry name" value="AB_hydrolase_fold"/>
</dbReference>
<dbReference type="InterPro" id="IPR002925">
    <property type="entry name" value="Dienelactn_hydro"/>
</dbReference>
<organism evidence="3 4">
    <name type="scientific">Variovorax gossypii</name>
    <dbReference type="NCBI Taxonomy" id="1679495"/>
    <lineage>
        <taxon>Bacteria</taxon>
        <taxon>Pseudomonadati</taxon>
        <taxon>Pseudomonadota</taxon>
        <taxon>Betaproteobacteria</taxon>
        <taxon>Burkholderiales</taxon>
        <taxon>Comamonadaceae</taxon>
        <taxon>Variovorax</taxon>
    </lineage>
</organism>
<proteinExistence type="predicted"/>
<dbReference type="SUPFAM" id="SSF53474">
    <property type="entry name" value="alpha/beta-Hydrolases"/>
    <property type="match status" value="1"/>
</dbReference>
<dbReference type="PANTHER" id="PTHR22946:SF9">
    <property type="entry name" value="POLYKETIDE TRANSFERASE AF380"/>
    <property type="match status" value="1"/>
</dbReference>
<evidence type="ECO:0000313" key="4">
    <source>
        <dbReference type="Proteomes" id="UP000267418"/>
    </source>
</evidence>
<protein>
    <submittedName>
        <fullName evidence="3">Alpha/beta fold hydrolase</fullName>
    </submittedName>
</protein>
<dbReference type="Gene3D" id="3.40.50.1820">
    <property type="entry name" value="alpha/beta hydrolase"/>
    <property type="match status" value="1"/>
</dbReference>
<dbReference type="AlphaFoldDB" id="A0A431THE7"/>
<sequence>MRRCRSRSSASSGCRERDGVALMTLRRLTLIAALLCAALGAHAQSVARRDIEIPMTVKGFFGESHIKLAATEYRPEGNGPFPVLVINHGTPRSSADIPKMQDRYARQAEMFAKHGFLVLNPLRRGYGKSDGPWAENYFSCANPDYVQAGLESAKDISAALDYARTLPYADAQHMVLLGKSAGGFGVLALSSLNPEGVVGTINFAGGRGSRGPDDVCNEAKLVDAFGRYASTTRVPMLWVYSENDHFFGPALASRLLEAYKAKGVDVRFERVPPYGNDGHAFFEGRDNAAIWVPMVDQFLAKLGLPRHPQ</sequence>
<gene>
    <name evidence="3" type="ORF">EJP69_23075</name>
</gene>
<evidence type="ECO:0000259" key="2">
    <source>
        <dbReference type="Pfam" id="PF01738"/>
    </source>
</evidence>
<evidence type="ECO:0000313" key="3">
    <source>
        <dbReference type="EMBL" id="RTQ32156.1"/>
    </source>
</evidence>
<reference evidence="3 4" key="1">
    <citation type="submission" date="2018-12" db="EMBL/GenBank/DDBJ databases">
        <title>The genome of Variovorax gossypii DSM 100435.</title>
        <authorList>
            <person name="Gao J."/>
            <person name="Sun J."/>
        </authorList>
    </citation>
    <scope>NUCLEOTIDE SEQUENCE [LARGE SCALE GENOMIC DNA]</scope>
    <source>
        <strain evidence="3 4">DSM 100435</strain>
    </source>
</reference>
<dbReference type="PANTHER" id="PTHR22946">
    <property type="entry name" value="DIENELACTONE HYDROLASE DOMAIN-CONTAINING PROTEIN-RELATED"/>
    <property type="match status" value="1"/>
</dbReference>
<name>A0A431THE7_9BURK</name>
<evidence type="ECO:0000256" key="1">
    <source>
        <dbReference type="ARBA" id="ARBA00022801"/>
    </source>
</evidence>
<dbReference type="InterPro" id="IPR050261">
    <property type="entry name" value="FrsA_esterase"/>
</dbReference>
<accession>A0A431THE7</accession>
<comment type="caution">
    <text evidence="3">The sequence shown here is derived from an EMBL/GenBank/DDBJ whole genome shotgun (WGS) entry which is preliminary data.</text>
</comment>
<dbReference type="Pfam" id="PF01738">
    <property type="entry name" value="DLH"/>
    <property type="match status" value="1"/>
</dbReference>
<dbReference type="EMBL" id="RXOE01000007">
    <property type="protein sequence ID" value="RTQ32156.1"/>
    <property type="molecule type" value="Genomic_DNA"/>
</dbReference>
<dbReference type="OrthoDB" id="8564128at2"/>